<sequence length="369" mass="40449">MAGIIVHEWLAKRGGSENVVEEIVATFPDAQLQSLWNDAPQRFVNRNVAETWLARTPLRSSKALALPFMPITWRHLGSNDADWILCSSHLFSHHARFAGPAREAPKLVYAHTPARYIWNPELDVRGNNILAKAARSPLQRLDRKRAQEARAIAANSEFVRKRIQDSWHRDSVVIYPPVDVEAFAEDPAAHLTAEEEGILDTLPDTFLLGASRFIPYKRLDLVIALGVASDIPVVLAGDGPSLPDLQDLAAQNPGRVTFVNKPSRALLSAVYRRALAYVFPAIEDFGIMPVEAMAAGTPVIARDFGGVAESVIDGVTGVHLHDFTGQAGREAVALAAGLRAEDAVARAWQFDKSVFHSSLQAWVESEVHA</sequence>
<reference evidence="6 7" key="1">
    <citation type="submission" date="2018-05" db="EMBL/GenBank/DDBJ databases">
        <title>Genetic diversity of glacier-inhabiting Cryobacterium bacteria in China and description of Cryobacterium mengkeensis sp. nov. and Arthrobacter glacialis sp. nov.</title>
        <authorList>
            <person name="Liu Q."/>
            <person name="Xin Y.-H."/>
        </authorList>
    </citation>
    <scope>NUCLEOTIDE SEQUENCE [LARGE SCALE GENOMIC DNA]</scope>
    <source>
        <strain evidence="6 7">SK-1</strain>
    </source>
</reference>
<feature type="domain" description="Glycosyl transferase family 1" evidence="4">
    <location>
        <begin position="205"/>
        <end position="323"/>
    </location>
</feature>
<dbReference type="RefSeq" id="WP_110128316.1">
    <property type="nucleotide sequence ID" value="NZ_QHLY01000012.1"/>
</dbReference>
<dbReference type="GO" id="GO:1901137">
    <property type="term" value="P:carbohydrate derivative biosynthetic process"/>
    <property type="evidence" value="ECO:0007669"/>
    <property type="project" value="UniProtKB-ARBA"/>
</dbReference>
<evidence type="ECO:0000256" key="3">
    <source>
        <dbReference type="ARBA" id="ARBA00022679"/>
    </source>
</evidence>
<dbReference type="InterPro" id="IPR050194">
    <property type="entry name" value="Glycosyltransferase_grp1"/>
</dbReference>
<dbReference type="SUPFAM" id="SSF53756">
    <property type="entry name" value="UDP-Glycosyltransferase/glycogen phosphorylase"/>
    <property type="match status" value="1"/>
</dbReference>
<dbReference type="EMBL" id="QHLY01000012">
    <property type="protein sequence ID" value="PXA68665.1"/>
    <property type="molecule type" value="Genomic_DNA"/>
</dbReference>
<evidence type="ECO:0000259" key="5">
    <source>
        <dbReference type="Pfam" id="PF13439"/>
    </source>
</evidence>
<gene>
    <name evidence="6" type="ORF">CTB96_18970</name>
</gene>
<protein>
    <recommendedName>
        <fullName evidence="1">D-inositol 3-phosphate glycosyltransferase</fullName>
    </recommendedName>
</protein>
<organism evidence="6 7">
    <name type="scientific">Cryobacterium arcticum</name>
    <dbReference type="NCBI Taxonomy" id="670052"/>
    <lineage>
        <taxon>Bacteria</taxon>
        <taxon>Bacillati</taxon>
        <taxon>Actinomycetota</taxon>
        <taxon>Actinomycetes</taxon>
        <taxon>Micrococcales</taxon>
        <taxon>Microbacteriaceae</taxon>
        <taxon>Cryobacterium</taxon>
    </lineage>
</organism>
<comment type="caution">
    <text evidence="6">The sequence shown here is derived from an EMBL/GenBank/DDBJ whole genome shotgun (WGS) entry which is preliminary data.</text>
</comment>
<feature type="domain" description="Glycosyltransferase subfamily 4-like N-terminal" evidence="5">
    <location>
        <begin position="14"/>
        <end position="181"/>
    </location>
</feature>
<dbReference type="PANTHER" id="PTHR45947">
    <property type="entry name" value="SULFOQUINOVOSYL TRANSFERASE SQD2"/>
    <property type="match status" value="1"/>
</dbReference>
<name>A0A317ZV88_9MICO</name>
<evidence type="ECO:0000259" key="4">
    <source>
        <dbReference type="Pfam" id="PF00534"/>
    </source>
</evidence>
<dbReference type="InterPro" id="IPR001296">
    <property type="entry name" value="Glyco_trans_1"/>
</dbReference>
<accession>A0A317ZV88</accession>
<dbReference type="AlphaFoldDB" id="A0A317ZV88"/>
<dbReference type="Proteomes" id="UP000246722">
    <property type="component" value="Unassembled WGS sequence"/>
</dbReference>
<keyword evidence="3 6" id="KW-0808">Transferase</keyword>
<evidence type="ECO:0000313" key="7">
    <source>
        <dbReference type="Proteomes" id="UP000246722"/>
    </source>
</evidence>
<keyword evidence="7" id="KW-1185">Reference proteome</keyword>
<proteinExistence type="predicted"/>
<dbReference type="Gene3D" id="3.40.50.2000">
    <property type="entry name" value="Glycogen Phosphorylase B"/>
    <property type="match status" value="2"/>
</dbReference>
<dbReference type="InterPro" id="IPR028098">
    <property type="entry name" value="Glyco_trans_4-like_N"/>
</dbReference>
<keyword evidence="2" id="KW-0328">Glycosyltransferase</keyword>
<evidence type="ECO:0000313" key="6">
    <source>
        <dbReference type="EMBL" id="PXA68665.1"/>
    </source>
</evidence>
<evidence type="ECO:0000256" key="2">
    <source>
        <dbReference type="ARBA" id="ARBA00022676"/>
    </source>
</evidence>
<dbReference type="OrthoDB" id="9801573at2"/>
<dbReference type="Pfam" id="PF00534">
    <property type="entry name" value="Glycos_transf_1"/>
    <property type="match status" value="1"/>
</dbReference>
<dbReference type="PANTHER" id="PTHR45947:SF3">
    <property type="entry name" value="SULFOQUINOVOSYL TRANSFERASE SQD2"/>
    <property type="match status" value="1"/>
</dbReference>
<dbReference type="GO" id="GO:0016757">
    <property type="term" value="F:glycosyltransferase activity"/>
    <property type="evidence" value="ECO:0007669"/>
    <property type="project" value="UniProtKB-KW"/>
</dbReference>
<dbReference type="Pfam" id="PF13439">
    <property type="entry name" value="Glyco_transf_4"/>
    <property type="match status" value="1"/>
</dbReference>
<evidence type="ECO:0000256" key="1">
    <source>
        <dbReference type="ARBA" id="ARBA00021292"/>
    </source>
</evidence>